<keyword evidence="2" id="KW-1185">Reference proteome</keyword>
<evidence type="ECO:0000313" key="2">
    <source>
        <dbReference type="Proteomes" id="UP001596113"/>
    </source>
</evidence>
<proteinExistence type="predicted"/>
<name>A0ABW0HU48_9BACL</name>
<protein>
    <recommendedName>
        <fullName evidence="3">Butirosin biosynthesis protein H N-terminal domain-containing protein</fullName>
    </recommendedName>
</protein>
<dbReference type="EMBL" id="JBHSMI010000028">
    <property type="protein sequence ID" value="MFC5404721.1"/>
    <property type="molecule type" value="Genomic_DNA"/>
</dbReference>
<comment type="caution">
    <text evidence="1">The sequence shown here is derived from an EMBL/GenBank/DDBJ whole genome shotgun (WGS) entry which is preliminary data.</text>
</comment>
<dbReference type="RefSeq" id="WP_378135269.1">
    <property type="nucleotide sequence ID" value="NZ_JBHSMI010000028.1"/>
</dbReference>
<evidence type="ECO:0008006" key="3">
    <source>
        <dbReference type="Google" id="ProtNLM"/>
    </source>
</evidence>
<reference evidence="2" key="1">
    <citation type="journal article" date="2019" name="Int. J. Syst. Evol. Microbiol.">
        <title>The Global Catalogue of Microorganisms (GCM) 10K type strain sequencing project: providing services to taxonomists for standard genome sequencing and annotation.</title>
        <authorList>
            <consortium name="The Broad Institute Genomics Platform"/>
            <consortium name="The Broad Institute Genome Sequencing Center for Infectious Disease"/>
            <person name="Wu L."/>
            <person name="Ma J."/>
        </authorList>
    </citation>
    <scope>NUCLEOTIDE SEQUENCE [LARGE SCALE GENOMIC DNA]</scope>
    <source>
        <strain evidence="2">CGMCC 1.18575</strain>
    </source>
</reference>
<sequence length="348" mass="39732">MSENIGVNVNKVQLENYNFSGLDASLVGAIKSVTDYYQIPLTTSWIYGMMGIAFLHVLDENLVEPNGGPTVQEVFRLVRNIGLEIDGLHVYAEGQDFINLQAEAWEKAKQAISLKQPVFAKNIDIGNQTSVVYAYDEVGYYTRTWHTGFEHSEDVIPWDLLGLSQCPCINCVNYRKSVPQMANSVSGLISLHWATPTQPVDDLPALKDVLGFVVRLNEQGTYTWAEKTYLVGSKAYEKWLIALENNDVDKYFFSLFLEILYEARSHAIKFLKELKGRITGLNEQTIDEGINKYSEVALKYKILKEMYPYEEPRQSEIKQKERCIALVEELYQLENDCFKLIKEIHASL</sequence>
<gene>
    <name evidence="1" type="ORF">ACFPOF_18440</name>
</gene>
<evidence type="ECO:0000313" key="1">
    <source>
        <dbReference type="EMBL" id="MFC5404721.1"/>
    </source>
</evidence>
<organism evidence="1 2">
    <name type="scientific">Cohnella soli</name>
    <dbReference type="NCBI Taxonomy" id="425005"/>
    <lineage>
        <taxon>Bacteria</taxon>
        <taxon>Bacillati</taxon>
        <taxon>Bacillota</taxon>
        <taxon>Bacilli</taxon>
        <taxon>Bacillales</taxon>
        <taxon>Paenibacillaceae</taxon>
        <taxon>Cohnella</taxon>
    </lineage>
</organism>
<accession>A0ABW0HU48</accession>
<dbReference type="Proteomes" id="UP001596113">
    <property type="component" value="Unassembled WGS sequence"/>
</dbReference>